<keyword evidence="6" id="KW-0333">Golgi apparatus</keyword>
<organism evidence="12">
    <name type="scientific">Odontella aurita</name>
    <dbReference type="NCBI Taxonomy" id="265563"/>
    <lineage>
        <taxon>Eukaryota</taxon>
        <taxon>Sar</taxon>
        <taxon>Stramenopiles</taxon>
        <taxon>Ochrophyta</taxon>
        <taxon>Bacillariophyta</taxon>
        <taxon>Mediophyceae</taxon>
        <taxon>Biddulphiophycidae</taxon>
        <taxon>Eupodiscales</taxon>
        <taxon>Odontellaceae</taxon>
        <taxon>Odontella</taxon>
    </lineage>
</organism>
<dbReference type="PANTHER" id="PTHR12791">
    <property type="entry name" value="GOLGI SNARE BET1-RELATED"/>
    <property type="match status" value="1"/>
</dbReference>
<evidence type="ECO:0000256" key="1">
    <source>
        <dbReference type="ARBA" id="ARBA00004394"/>
    </source>
</evidence>
<evidence type="ECO:0000256" key="7">
    <source>
        <dbReference type="ARBA" id="ARBA00023136"/>
    </source>
</evidence>
<evidence type="ECO:0000256" key="8">
    <source>
        <dbReference type="ARBA" id="ARBA00046280"/>
    </source>
</evidence>
<keyword evidence="3 10" id="KW-0812">Transmembrane</keyword>
<evidence type="ECO:0000259" key="11">
    <source>
        <dbReference type="PROSITE" id="PS50192"/>
    </source>
</evidence>
<reference evidence="12" key="1">
    <citation type="submission" date="2021-01" db="EMBL/GenBank/DDBJ databases">
        <authorList>
            <person name="Corre E."/>
            <person name="Pelletier E."/>
            <person name="Niang G."/>
            <person name="Scheremetjew M."/>
            <person name="Finn R."/>
            <person name="Kale V."/>
            <person name="Holt S."/>
            <person name="Cochrane G."/>
            <person name="Meng A."/>
            <person name="Brown T."/>
            <person name="Cohen L."/>
        </authorList>
    </citation>
    <scope>NUCLEOTIDE SEQUENCE</scope>
    <source>
        <strain evidence="12">Isolate 1302-5</strain>
    </source>
</reference>
<feature type="transmembrane region" description="Helical" evidence="10">
    <location>
        <begin position="125"/>
        <end position="143"/>
    </location>
</feature>
<evidence type="ECO:0000256" key="9">
    <source>
        <dbReference type="SAM" id="MobiDB-lite"/>
    </source>
</evidence>
<keyword evidence="2" id="KW-0813">Transport</keyword>
<name>A0A7S4JCT9_9STRA</name>
<evidence type="ECO:0000313" key="12">
    <source>
        <dbReference type="EMBL" id="CAE2259589.1"/>
    </source>
</evidence>
<feature type="region of interest" description="Disordered" evidence="9">
    <location>
        <begin position="1"/>
        <end position="50"/>
    </location>
</feature>
<evidence type="ECO:0000256" key="4">
    <source>
        <dbReference type="ARBA" id="ARBA00022927"/>
    </source>
</evidence>
<evidence type="ECO:0000256" key="3">
    <source>
        <dbReference type="ARBA" id="ARBA00022692"/>
    </source>
</evidence>
<evidence type="ECO:0000256" key="5">
    <source>
        <dbReference type="ARBA" id="ARBA00022989"/>
    </source>
</evidence>
<dbReference type="SUPFAM" id="SSF58038">
    <property type="entry name" value="SNARE fusion complex"/>
    <property type="match status" value="1"/>
</dbReference>
<sequence>MPQRRTGRGFSSHSSNGQHGEGGNMYGGRGNNGSYNPGRLEAGGGMSSSEMNAGIMEQQNNDRISELSEHVARLKGLTVEIGNEVKEQNSLLDNMGDNFGNVGDMLAGSLKRIGTMLERGGAKHMCYMIGFVVFVMVFLYWIMAYKGQSGA</sequence>
<evidence type="ECO:0000256" key="6">
    <source>
        <dbReference type="ARBA" id="ARBA00023034"/>
    </source>
</evidence>
<evidence type="ECO:0000256" key="2">
    <source>
        <dbReference type="ARBA" id="ARBA00022448"/>
    </source>
</evidence>
<gene>
    <name evidence="12" type="ORF">OAUR00152_LOCUS26040</name>
</gene>
<dbReference type="InterPro" id="IPR039899">
    <property type="entry name" value="BET1_SNARE"/>
</dbReference>
<comment type="subcellular location">
    <subcellularLocation>
        <location evidence="8">Endomembrane system</location>
        <topology evidence="8">Single-pass type IV membrane protein</topology>
    </subcellularLocation>
    <subcellularLocation>
        <location evidence="1">Golgi apparatus membrane</location>
    </subcellularLocation>
</comment>
<proteinExistence type="predicted"/>
<feature type="compositionally biased region" description="Polar residues" evidence="9">
    <location>
        <begin position="9"/>
        <end position="18"/>
    </location>
</feature>
<dbReference type="PROSITE" id="PS50192">
    <property type="entry name" value="T_SNARE"/>
    <property type="match status" value="1"/>
</dbReference>
<protein>
    <recommendedName>
        <fullName evidence="11">t-SNARE coiled-coil homology domain-containing protein</fullName>
    </recommendedName>
</protein>
<keyword evidence="4" id="KW-0653">Protein transport</keyword>
<dbReference type="Gene3D" id="1.20.5.110">
    <property type="match status" value="1"/>
</dbReference>
<dbReference type="EMBL" id="HBKQ01037699">
    <property type="protein sequence ID" value="CAE2259589.1"/>
    <property type="molecule type" value="Transcribed_RNA"/>
</dbReference>
<dbReference type="CDD" id="cd15853">
    <property type="entry name" value="SNARE_Bet1"/>
    <property type="match status" value="1"/>
</dbReference>
<feature type="compositionally biased region" description="Gly residues" evidence="9">
    <location>
        <begin position="19"/>
        <end position="31"/>
    </location>
</feature>
<evidence type="ECO:0000256" key="10">
    <source>
        <dbReference type="SAM" id="Phobius"/>
    </source>
</evidence>
<feature type="domain" description="T-SNARE coiled-coil homology" evidence="11">
    <location>
        <begin position="54"/>
        <end position="116"/>
    </location>
</feature>
<keyword evidence="5 10" id="KW-1133">Transmembrane helix</keyword>
<dbReference type="GO" id="GO:0015031">
    <property type="term" value="P:protein transport"/>
    <property type="evidence" value="ECO:0007669"/>
    <property type="project" value="UniProtKB-KW"/>
</dbReference>
<dbReference type="GO" id="GO:0000139">
    <property type="term" value="C:Golgi membrane"/>
    <property type="evidence" value="ECO:0007669"/>
    <property type="project" value="UniProtKB-SubCell"/>
</dbReference>
<dbReference type="SMART" id="SM00397">
    <property type="entry name" value="t_SNARE"/>
    <property type="match status" value="1"/>
</dbReference>
<keyword evidence="7 10" id="KW-0472">Membrane</keyword>
<accession>A0A7S4JCT9</accession>
<dbReference type="InterPro" id="IPR000727">
    <property type="entry name" value="T_SNARE_dom"/>
</dbReference>
<dbReference type="AlphaFoldDB" id="A0A7S4JCT9"/>